<dbReference type="InterPro" id="IPR039375">
    <property type="entry name" value="NodN-like"/>
</dbReference>
<feature type="domain" description="MaoC-like" evidence="1">
    <location>
        <begin position="22"/>
        <end position="123"/>
    </location>
</feature>
<reference evidence="2 3" key="1">
    <citation type="journal article" date="2014" name="Microbiology">
        <title>Unravelling the complete genome sequence of Advenella mimigardefordensis strain DPN7T and novel insights in the catabolism of the xenobiotic polythioester precursor 3,3'-dithiodipropionate.</title>
        <authorList>
            <person name="Wubbeler J.H."/>
            <person name="Hiessl S."/>
            <person name="Schuldes J."/>
            <person name="Thurmer A."/>
            <person name="Daniel R."/>
            <person name="Steinbuchel A."/>
        </authorList>
    </citation>
    <scope>NUCLEOTIDE SEQUENCE [LARGE SCALE GENOMIC DNA]</scope>
    <source>
        <strain evidence="3">DSM 17166 / LMG 22922 / DPN7</strain>
    </source>
</reference>
<evidence type="ECO:0000259" key="1">
    <source>
        <dbReference type="Pfam" id="PF01575"/>
    </source>
</evidence>
<dbReference type="eggNOG" id="COG2030">
    <property type="taxonomic scope" value="Bacteria"/>
</dbReference>
<gene>
    <name evidence="2" type="ORF">MIM_c25030</name>
</gene>
<dbReference type="Gene3D" id="3.10.129.10">
    <property type="entry name" value="Hotdog Thioesterase"/>
    <property type="match status" value="1"/>
</dbReference>
<evidence type="ECO:0000313" key="2">
    <source>
        <dbReference type="EMBL" id="AHG64573.1"/>
    </source>
</evidence>
<accession>W0PI12</accession>
<dbReference type="PANTHER" id="PTHR42993:SF1">
    <property type="entry name" value="MAOC-LIKE DEHYDRATASE DOMAIN-CONTAINING PROTEIN"/>
    <property type="match status" value="1"/>
</dbReference>
<dbReference type="InterPro" id="IPR029069">
    <property type="entry name" value="HotDog_dom_sf"/>
</dbReference>
<proteinExistence type="predicted"/>
<dbReference type="InterPro" id="IPR002539">
    <property type="entry name" value="MaoC-like_dom"/>
</dbReference>
<dbReference type="STRING" id="1247726.MIM_c25030"/>
<name>W0PI12_ADVMD</name>
<evidence type="ECO:0000313" key="3">
    <source>
        <dbReference type="Proteomes" id="UP000019095"/>
    </source>
</evidence>
<organism evidence="2 3">
    <name type="scientific">Advenella mimigardefordensis (strain DSM 17166 / LMG 22922 / DPN7)</name>
    <dbReference type="NCBI Taxonomy" id="1247726"/>
    <lineage>
        <taxon>Bacteria</taxon>
        <taxon>Pseudomonadati</taxon>
        <taxon>Pseudomonadota</taxon>
        <taxon>Betaproteobacteria</taxon>
        <taxon>Burkholderiales</taxon>
        <taxon>Alcaligenaceae</taxon>
    </lineage>
</organism>
<sequence length="162" mass="18067">MDHQEQQHPVRVVNGIEELRQLTGQNIGVSDWMWVTQEMVSQFAQATGDHQWIHVDPERARRESPFGGPVAHGFLTLSLLPALMGSLISVKGIKLGVNYGMNKVRFTSPVPVGKRVRIQVSSRQVDVDAEAGVANLIWNVVFEAEDTPKPVCVAEALSRYYF</sequence>
<dbReference type="AlphaFoldDB" id="W0PI12"/>
<dbReference type="CDD" id="cd03450">
    <property type="entry name" value="NodN"/>
    <property type="match status" value="1"/>
</dbReference>
<dbReference type="PATRIC" id="fig|1247726.3.peg.2748"/>
<dbReference type="SUPFAM" id="SSF54637">
    <property type="entry name" value="Thioesterase/thiol ester dehydrase-isomerase"/>
    <property type="match status" value="1"/>
</dbReference>
<dbReference type="KEGG" id="amim:MIM_c25030"/>
<dbReference type="Proteomes" id="UP000019095">
    <property type="component" value="Chromosome"/>
</dbReference>
<dbReference type="HOGENOM" id="CLU_108911_0_0_4"/>
<protein>
    <submittedName>
        <fullName evidence="2">MaoC-like domain-containing protein</fullName>
    </submittedName>
</protein>
<keyword evidence="3" id="KW-1185">Reference proteome</keyword>
<dbReference type="EMBL" id="CP003915">
    <property type="protein sequence ID" value="AHG64573.1"/>
    <property type="molecule type" value="Genomic_DNA"/>
</dbReference>
<dbReference type="PANTHER" id="PTHR42993">
    <property type="entry name" value="MAOC-LIKE DEHYDRATASE DOMAIN-CONTAINING PROTEIN"/>
    <property type="match status" value="1"/>
</dbReference>
<dbReference type="Pfam" id="PF01575">
    <property type="entry name" value="MaoC_dehydratas"/>
    <property type="match status" value="1"/>
</dbReference>